<gene>
    <name evidence="2" type="ORF">CH376_00040</name>
    <name evidence="1" type="ORF">CH380_11065</name>
</gene>
<accession>A0A2M9YP80</accession>
<organism evidence="1 4">
    <name type="scientific">Leptospira adleri</name>
    <dbReference type="NCBI Taxonomy" id="2023186"/>
    <lineage>
        <taxon>Bacteria</taxon>
        <taxon>Pseudomonadati</taxon>
        <taxon>Spirochaetota</taxon>
        <taxon>Spirochaetia</taxon>
        <taxon>Leptospirales</taxon>
        <taxon>Leptospiraceae</taxon>
        <taxon>Leptospira</taxon>
    </lineage>
</organism>
<name>A0A2M9YP80_9LEPT</name>
<keyword evidence="3" id="KW-1185">Reference proteome</keyword>
<dbReference type="EMBL" id="NPDV01000008">
    <property type="protein sequence ID" value="PJZ53335.1"/>
    <property type="molecule type" value="Genomic_DNA"/>
</dbReference>
<dbReference type="Proteomes" id="UP000232149">
    <property type="component" value="Unassembled WGS sequence"/>
</dbReference>
<reference evidence="3 4" key="1">
    <citation type="submission" date="2017-07" db="EMBL/GenBank/DDBJ databases">
        <title>Leptospira spp. isolated from tropical soils.</title>
        <authorList>
            <person name="Thibeaux R."/>
            <person name="Iraola G."/>
            <person name="Ferres I."/>
            <person name="Bierque E."/>
            <person name="Girault D."/>
            <person name="Soupe-Gilbert M.-E."/>
            <person name="Picardeau M."/>
            <person name="Goarant C."/>
        </authorList>
    </citation>
    <scope>NUCLEOTIDE SEQUENCE [LARGE SCALE GENOMIC DNA]</scope>
    <source>
        <strain evidence="1 4">FH2-B-C1</strain>
        <strain evidence="2 3">FH2-B-D1</strain>
    </source>
</reference>
<dbReference type="AlphaFoldDB" id="A0A2M9YP80"/>
<dbReference type="Proteomes" id="UP000232188">
    <property type="component" value="Unassembled WGS sequence"/>
</dbReference>
<evidence type="ECO:0000313" key="2">
    <source>
        <dbReference type="EMBL" id="PJZ63856.1"/>
    </source>
</evidence>
<comment type="caution">
    <text evidence="1">The sequence shown here is derived from an EMBL/GenBank/DDBJ whole genome shotgun (WGS) entry which is preliminary data.</text>
</comment>
<dbReference type="EMBL" id="NPDU01000001">
    <property type="protein sequence ID" value="PJZ63856.1"/>
    <property type="molecule type" value="Genomic_DNA"/>
</dbReference>
<proteinExistence type="predicted"/>
<sequence>MDFQEMSPFYRRVQICFDLDPLENTKDLFILREPIVRNFHWIKQMSSGGSHVTIFSVRISTLSKEKQIRIADCTSKDQSKDIAEVLLLAFRDGVENFIKIDNERIFPFHGLCLDLLDFVDHPVDLKQVKYSQAIRLILLDLLSELRTGRLIPSKRIDGPI</sequence>
<evidence type="ECO:0000313" key="1">
    <source>
        <dbReference type="EMBL" id="PJZ53335.1"/>
    </source>
</evidence>
<evidence type="ECO:0000313" key="3">
    <source>
        <dbReference type="Proteomes" id="UP000232149"/>
    </source>
</evidence>
<evidence type="ECO:0000313" key="4">
    <source>
        <dbReference type="Proteomes" id="UP000232188"/>
    </source>
</evidence>
<protein>
    <submittedName>
        <fullName evidence="1">Uncharacterized protein</fullName>
    </submittedName>
</protein>